<dbReference type="InParanoid" id="D3BN38"/>
<accession>D3BN38</accession>
<dbReference type="GO" id="GO:0005794">
    <property type="term" value="C:Golgi apparatus"/>
    <property type="evidence" value="ECO:0007669"/>
    <property type="project" value="TreeGrafter"/>
</dbReference>
<dbReference type="SUPFAM" id="SSF48371">
    <property type="entry name" value="ARM repeat"/>
    <property type="match status" value="1"/>
</dbReference>
<dbReference type="InterPro" id="IPR040108">
    <property type="entry name" value="Laa1/Sip1/HEATR5"/>
</dbReference>
<protein>
    <submittedName>
        <fullName evidence="1">Uncharacterized protein</fullName>
    </submittedName>
</protein>
<organism evidence="1 2">
    <name type="scientific">Heterostelium pallidum (strain ATCC 26659 / Pp 5 / PN500)</name>
    <name type="common">Cellular slime mold</name>
    <name type="synonym">Polysphondylium pallidum</name>
    <dbReference type="NCBI Taxonomy" id="670386"/>
    <lineage>
        <taxon>Eukaryota</taxon>
        <taxon>Amoebozoa</taxon>
        <taxon>Evosea</taxon>
        <taxon>Eumycetozoa</taxon>
        <taxon>Dictyostelia</taxon>
        <taxon>Acytosteliales</taxon>
        <taxon>Acytosteliaceae</taxon>
        <taxon>Heterostelium</taxon>
    </lineage>
</organism>
<dbReference type="GO" id="GO:0030139">
    <property type="term" value="C:endocytic vesicle"/>
    <property type="evidence" value="ECO:0007669"/>
    <property type="project" value="TreeGrafter"/>
</dbReference>
<dbReference type="PANTHER" id="PTHR21663">
    <property type="entry name" value="HYPOTHETICAL HEAT DOMAIN-CONTAINING"/>
    <property type="match status" value="1"/>
</dbReference>
<dbReference type="AlphaFoldDB" id="D3BN38"/>
<dbReference type="EMBL" id="ADBJ01000043">
    <property type="protein sequence ID" value="EFA77400.1"/>
    <property type="molecule type" value="Genomic_DNA"/>
</dbReference>
<dbReference type="GO" id="GO:0005829">
    <property type="term" value="C:cytosol"/>
    <property type="evidence" value="ECO:0007669"/>
    <property type="project" value="GOC"/>
</dbReference>
<dbReference type="RefSeq" id="XP_020429529.1">
    <property type="nucleotide sequence ID" value="XM_020583342.1"/>
</dbReference>
<dbReference type="PANTHER" id="PTHR21663:SF0">
    <property type="entry name" value="HEAT REPEAT-CONTAINING PROTEIN 5B"/>
    <property type="match status" value="1"/>
</dbReference>
<sequence length="448" mass="49279">MSSVVGSLENYYVALSKAVADGTKSNNQLLKFDIICNVDQLLDRMSKTELDNNASKWISLLIKSIITSLSTKQTPPNTKSALAEVLGIIFKNSKTLAIVFMSESFQLFVRLIKASEAKVGCMRAIGMMLESIGASGNPIHLECFKLIKSIYPTATNTNDFKLECLSSVVPIVKHYNNTDIKMDGLDQKILNFILKATLDVTSVVGGGSADPASNIDSPNSTNKRASELLGCLLASLFYKDNNHSTTTTTTGGIVKSNILSGQRSHWTLENCLQFIGNQFISTNKKEIKINLSIAYCQLLQNIKLLDLEKEIDSILSHLLKLLGSSNRNLSTAQDQAQTRTSVSYILRHGLGQNLSENGQQSMVRYFTNIISQADTFNELTIVVSLKELSQLLLQLGEGGIVQYDDLSTYMFSLLNDRNQSTRQWSAIGLRSLASNIPKLTYKFDTGGV</sequence>
<dbReference type="STRING" id="670386.D3BN38"/>
<dbReference type="GO" id="GO:0008104">
    <property type="term" value="P:intracellular protein localization"/>
    <property type="evidence" value="ECO:0007669"/>
    <property type="project" value="TreeGrafter"/>
</dbReference>
<proteinExistence type="predicted"/>
<keyword evidence="2" id="KW-1185">Reference proteome</keyword>
<dbReference type="GO" id="GO:0016020">
    <property type="term" value="C:membrane"/>
    <property type="evidence" value="ECO:0007669"/>
    <property type="project" value="TreeGrafter"/>
</dbReference>
<name>D3BN38_HETP5</name>
<reference evidence="1 2" key="1">
    <citation type="journal article" date="2011" name="Genome Res.">
        <title>Phylogeny-wide analysis of social amoeba genomes highlights ancient origins for complex intercellular communication.</title>
        <authorList>
            <person name="Heidel A.J."/>
            <person name="Lawal H.M."/>
            <person name="Felder M."/>
            <person name="Schilde C."/>
            <person name="Helps N.R."/>
            <person name="Tunggal B."/>
            <person name="Rivero F."/>
            <person name="John U."/>
            <person name="Schleicher M."/>
            <person name="Eichinger L."/>
            <person name="Platzer M."/>
            <person name="Noegel A.A."/>
            <person name="Schaap P."/>
            <person name="Gloeckner G."/>
        </authorList>
    </citation>
    <scope>NUCLEOTIDE SEQUENCE [LARGE SCALE GENOMIC DNA]</scope>
    <source>
        <strain evidence="2">ATCC 26659 / Pp 5 / PN500</strain>
    </source>
</reference>
<evidence type="ECO:0000313" key="2">
    <source>
        <dbReference type="Proteomes" id="UP000001396"/>
    </source>
</evidence>
<evidence type="ECO:0000313" key="1">
    <source>
        <dbReference type="EMBL" id="EFA77400.1"/>
    </source>
</evidence>
<dbReference type="GeneID" id="31368083"/>
<comment type="caution">
    <text evidence="1">The sequence shown here is derived from an EMBL/GenBank/DDBJ whole genome shotgun (WGS) entry which is preliminary data.</text>
</comment>
<gene>
    <name evidence="1" type="ORF">PPL_12616</name>
</gene>
<dbReference type="GO" id="GO:0042147">
    <property type="term" value="P:retrograde transport, endosome to Golgi"/>
    <property type="evidence" value="ECO:0007669"/>
    <property type="project" value="TreeGrafter"/>
</dbReference>
<dbReference type="InterPro" id="IPR016024">
    <property type="entry name" value="ARM-type_fold"/>
</dbReference>
<dbReference type="Proteomes" id="UP000001396">
    <property type="component" value="Unassembled WGS sequence"/>
</dbReference>
<dbReference type="GO" id="GO:0006897">
    <property type="term" value="P:endocytosis"/>
    <property type="evidence" value="ECO:0007669"/>
    <property type="project" value="TreeGrafter"/>
</dbReference>